<evidence type="ECO:0000256" key="3">
    <source>
        <dbReference type="ARBA" id="ARBA00022777"/>
    </source>
</evidence>
<dbReference type="NCBIfam" id="TIGR03707">
    <property type="entry name" value="PPK2_P_aer"/>
    <property type="match status" value="1"/>
</dbReference>
<keyword evidence="7" id="KW-1185">Reference proteome</keyword>
<dbReference type="RefSeq" id="WP_097070584.1">
    <property type="nucleotide sequence ID" value="NZ_OBMT01000009.1"/>
</dbReference>
<dbReference type="PANTHER" id="PTHR34383:SF1">
    <property type="entry name" value="ADP-POLYPHOSPHATE PHOSPHOTRANSFERASE"/>
    <property type="match status" value="1"/>
</dbReference>
<gene>
    <name evidence="6" type="ORF">SAMN05877831_109137</name>
</gene>
<organism evidence="6 7">
    <name type="scientific">Rhodobacter maris</name>
    <dbReference type="NCBI Taxonomy" id="446682"/>
    <lineage>
        <taxon>Bacteria</taxon>
        <taxon>Pseudomonadati</taxon>
        <taxon>Pseudomonadota</taxon>
        <taxon>Alphaproteobacteria</taxon>
        <taxon>Rhodobacterales</taxon>
        <taxon>Rhodobacter group</taxon>
        <taxon>Rhodobacter</taxon>
    </lineage>
</organism>
<dbReference type="GO" id="GO:0008976">
    <property type="term" value="F:polyphosphate kinase activity"/>
    <property type="evidence" value="ECO:0007669"/>
    <property type="project" value="UniProtKB-UniRule"/>
</dbReference>
<proteinExistence type="inferred from homology"/>
<comment type="subunit">
    <text evidence="4">Homotetramer.</text>
</comment>
<comment type="function">
    <text evidence="4">Uses inorganic polyphosphate (polyP) as a donor to convert GDP to GTP or ADP to ATP.</text>
</comment>
<dbReference type="InterPro" id="IPR022486">
    <property type="entry name" value="PPK2_PA0141"/>
</dbReference>
<evidence type="ECO:0000313" key="6">
    <source>
        <dbReference type="EMBL" id="SOC12180.1"/>
    </source>
</evidence>
<dbReference type="OrthoDB" id="9775224at2"/>
<dbReference type="InterPro" id="IPR027417">
    <property type="entry name" value="P-loop_NTPase"/>
</dbReference>
<keyword evidence="3 4" id="KW-0418">Kinase</keyword>
<evidence type="ECO:0000256" key="4">
    <source>
        <dbReference type="RuleBase" id="RU369062"/>
    </source>
</evidence>
<name>A0A285SZM1_9RHOB</name>
<dbReference type="SUPFAM" id="SSF52540">
    <property type="entry name" value="P-loop containing nucleoside triphosphate hydrolases"/>
    <property type="match status" value="1"/>
</dbReference>
<dbReference type="AlphaFoldDB" id="A0A285SZM1"/>
<accession>A0A285SZM1</accession>
<dbReference type="Proteomes" id="UP000219111">
    <property type="component" value="Unassembled WGS sequence"/>
</dbReference>
<dbReference type="Pfam" id="PF03976">
    <property type="entry name" value="PPK2"/>
    <property type="match status" value="1"/>
</dbReference>
<dbReference type="InterPro" id="IPR022488">
    <property type="entry name" value="PPK2-related"/>
</dbReference>
<dbReference type="PANTHER" id="PTHR34383">
    <property type="entry name" value="POLYPHOSPHATE:AMP PHOSPHOTRANSFERASE-RELATED"/>
    <property type="match status" value="1"/>
</dbReference>
<sequence length="302" mass="34427">MSKDKAEAKNPDVLDIPYLGAISAYLRDAAPEAVRKAIEGAKKDEILSPSYPYRAEMKKKDYEAAMEKLQVELVKMSWGLQKTGQRLVVLFEGRDAAGKGGTIERLRENLNPRQCSIVALPKPTERQATQWYFQRYVERLPAAGEITLFDRSWYNRGVVEHVFGFCTPEQRGHFFNQLPGFEKMLVDEGIVLIKLWLSVDRAEQLKRFLDREKDPLKQWKLSWIDVEGLKKWDEYTMAIAETLERSDTVHAPWTVVRSDDKDRARLAAIRTVLLRVDYPGKDAAAIGDVDPEICGGINLVDG</sequence>
<dbReference type="InterPro" id="IPR016898">
    <property type="entry name" value="Polyphosphate_phosphotransfera"/>
</dbReference>
<reference evidence="7" key="1">
    <citation type="submission" date="2017-08" db="EMBL/GenBank/DDBJ databases">
        <authorList>
            <person name="Varghese N."/>
            <person name="Submissions S."/>
        </authorList>
    </citation>
    <scope>NUCLEOTIDE SEQUENCE [LARGE SCALE GENOMIC DNA]</scope>
    <source>
        <strain evidence="7">JA276</strain>
    </source>
</reference>
<evidence type="ECO:0000256" key="2">
    <source>
        <dbReference type="ARBA" id="ARBA00022679"/>
    </source>
</evidence>
<evidence type="ECO:0000256" key="1">
    <source>
        <dbReference type="ARBA" id="ARBA00009924"/>
    </source>
</evidence>
<feature type="domain" description="Polyphosphate kinase-2-related" evidence="5">
    <location>
        <begin position="57"/>
        <end position="281"/>
    </location>
</feature>
<dbReference type="EC" id="2.7.4.-" evidence="4"/>
<comment type="similarity">
    <text evidence="1 4">Belongs to the polyphosphate kinase 2 (PPK2) family. Class I subfamily.</text>
</comment>
<dbReference type="Gene3D" id="3.40.50.300">
    <property type="entry name" value="P-loop containing nucleotide triphosphate hydrolases"/>
    <property type="match status" value="1"/>
</dbReference>
<protein>
    <recommendedName>
        <fullName evidence="4">ADP/GDP-polyphosphate phosphotransferase</fullName>
        <ecNumber evidence="4">2.7.4.-</ecNumber>
    </recommendedName>
    <alternativeName>
        <fullName evidence="4">Polyphosphate kinase PPK2</fullName>
    </alternativeName>
</protein>
<keyword evidence="2 4" id="KW-0808">Transferase</keyword>
<dbReference type="PIRSF" id="PIRSF028756">
    <property type="entry name" value="PPK2_prd"/>
    <property type="match status" value="1"/>
</dbReference>
<evidence type="ECO:0000259" key="5">
    <source>
        <dbReference type="Pfam" id="PF03976"/>
    </source>
</evidence>
<evidence type="ECO:0000313" key="7">
    <source>
        <dbReference type="Proteomes" id="UP000219111"/>
    </source>
</evidence>
<dbReference type="GO" id="GO:0006793">
    <property type="term" value="P:phosphorus metabolic process"/>
    <property type="evidence" value="ECO:0007669"/>
    <property type="project" value="InterPro"/>
</dbReference>
<dbReference type="EMBL" id="OBMT01000009">
    <property type="protein sequence ID" value="SOC12180.1"/>
    <property type="molecule type" value="Genomic_DNA"/>
</dbReference>